<proteinExistence type="predicted"/>
<protein>
    <submittedName>
        <fullName evidence="2">Uncharacterized protein</fullName>
    </submittedName>
</protein>
<dbReference type="AlphaFoldDB" id="A0AAE1SVB9"/>
<evidence type="ECO:0000313" key="2">
    <source>
        <dbReference type="EMBL" id="KAK4376441.1"/>
    </source>
</evidence>
<accession>A0AAE1SVB9</accession>
<evidence type="ECO:0000313" key="3">
    <source>
        <dbReference type="Proteomes" id="UP001291623"/>
    </source>
</evidence>
<reference evidence="2" key="1">
    <citation type="submission" date="2023-12" db="EMBL/GenBank/DDBJ databases">
        <title>Genome assembly of Anisodus tanguticus.</title>
        <authorList>
            <person name="Wang Y.-J."/>
        </authorList>
    </citation>
    <scope>NUCLEOTIDE SEQUENCE</scope>
    <source>
        <strain evidence="2">KB-2021</strain>
        <tissue evidence="2">Leaf</tissue>
    </source>
</reference>
<dbReference type="EMBL" id="JAVYJV010000002">
    <property type="protein sequence ID" value="KAK4376441.1"/>
    <property type="molecule type" value="Genomic_DNA"/>
</dbReference>
<comment type="caution">
    <text evidence="2">The sequence shown here is derived from an EMBL/GenBank/DDBJ whole genome shotgun (WGS) entry which is preliminary data.</text>
</comment>
<organism evidence="2 3">
    <name type="scientific">Anisodus tanguticus</name>
    <dbReference type="NCBI Taxonomy" id="243964"/>
    <lineage>
        <taxon>Eukaryota</taxon>
        <taxon>Viridiplantae</taxon>
        <taxon>Streptophyta</taxon>
        <taxon>Embryophyta</taxon>
        <taxon>Tracheophyta</taxon>
        <taxon>Spermatophyta</taxon>
        <taxon>Magnoliopsida</taxon>
        <taxon>eudicotyledons</taxon>
        <taxon>Gunneridae</taxon>
        <taxon>Pentapetalae</taxon>
        <taxon>asterids</taxon>
        <taxon>lamiids</taxon>
        <taxon>Solanales</taxon>
        <taxon>Solanaceae</taxon>
        <taxon>Solanoideae</taxon>
        <taxon>Hyoscyameae</taxon>
        <taxon>Anisodus</taxon>
    </lineage>
</organism>
<feature type="region of interest" description="Disordered" evidence="1">
    <location>
        <begin position="18"/>
        <end position="50"/>
    </location>
</feature>
<gene>
    <name evidence="2" type="ORF">RND71_002737</name>
</gene>
<name>A0AAE1SVB9_9SOLA</name>
<sequence length="68" mass="8091">MPLTLGIWNMHDFKNKRLSLASKKKKAEKSQRSKKKKKKSNLTKKNTKQQTHWCSYTNVNVQKKFRLA</sequence>
<feature type="compositionally biased region" description="Basic residues" evidence="1">
    <location>
        <begin position="18"/>
        <end position="47"/>
    </location>
</feature>
<evidence type="ECO:0000256" key="1">
    <source>
        <dbReference type="SAM" id="MobiDB-lite"/>
    </source>
</evidence>
<keyword evidence="3" id="KW-1185">Reference proteome</keyword>
<dbReference type="Proteomes" id="UP001291623">
    <property type="component" value="Unassembled WGS sequence"/>
</dbReference>